<feature type="domain" description="DUF927" evidence="1">
    <location>
        <begin position="18"/>
        <end position="235"/>
    </location>
</feature>
<dbReference type="HOGENOM" id="CLU_487263_0_0_5"/>
<dbReference type="RefSeq" id="WP_040449396.1">
    <property type="nucleotide sequence ID" value="NZ_CM002917.1"/>
</dbReference>
<dbReference type="eggNOG" id="COG5519">
    <property type="taxonomic scope" value="Bacteria"/>
</dbReference>
<accession>A9D8H9</accession>
<comment type="caution">
    <text evidence="2">The sequence shown here is derived from an EMBL/GenBank/DDBJ whole genome shotgun (WGS) entry which is preliminary data.</text>
</comment>
<organism evidence="2 3">
    <name type="scientific">Hoeflea phototrophica (strain DSM 17068 / NCIMB 14078 / DFL-43)</name>
    <dbReference type="NCBI Taxonomy" id="411684"/>
    <lineage>
        <taxon>Bacteria</taxon>
        <taxon>Pseudomonadati</taxon>
        <taxon>Pseudomonadota</taxon>
        <taxon>Alphaproteobacteria</taxon>
        <taxon>Hyphomicrobiales</taxon>
        <taxon>Rhizobiaceae</taxon>
        <taxon>Hoeflea</taxon>
    </lineage>
</organism>
<dbReference type="Pfam" id="PF06048">
    <property type="entry name" value="DUF927"/>
    <property type="match status" value="1"/>
</dbReference>
<dbReference type="InterPro" id="IPR009270">
    <property type="entry name" value="DUF927"/>
</dbReference>
<reference evidence="2 3" key="1">
    <citation type="submission" date="2007-10" db="EMBL/GenBank/DDBJ databases">
        <authorList>
            <person name="Wagner-Dobler I."/>
            <person name="Ferriera S."/>
            <person name="Johnson J."/>
            <person name="Kravitz S."/>
            <person name="Beeson K."/>
            <person name="Sutton G."/>
            <person name="Rogers Y.-H."/>
            <person name="Friedman R."/>
            <person name="Frazier M."/>
            <person name="Venter J.C."/>
        </authorList>
    </citation>
    <scope>NUCLEOTIDE SEQUENCE [LARGE SCALE GENOMIC DNA]</scope>
    <source>
        <strain evidence="2 3">DFL-43</strain>
    </source>
</reference>
<dbReference type="STRING" id="411684.HPDFL43_17526"/>
<protein>
    <submittedName>
        <fullName evidence="2">Superfamily II helicase</fullName>
    </submittedName>
</protein>
<keyword evidence="2" id="KW-0547">Nucleotide-binding</keyword>
<keyword evidence="2" id="KW-0347">Helicase</keyword>
<proteinExistence type="predicted"/>
<sequence length="559" mass="61258">MTDTTPSTGSYSVAIYEHETDKTDRLRITFPRTNGRDEGEIIVRPSEYNKRSQFIDKLMDLGALEPDKHKWPTFAQIAESANQDCVPIVTPTIGWKGEHPNRGFLLPGYWVGDPSAEPLLMPGARDDCIANGVAGDLLTWKREVAVPAKWSPYVAIALLTSFAGSLLVYSRIREGFIVNIAGQSSTGKTSGTNAGVSVWGDLGNASIWDSTPRALAETAAAHRDICLIPDDTELAGDGKTSGLERLQNDIHTLASGKPKRHSKSVSGRDQLPRLDARCTVLASSPETVEDHYRRRGLKRTDGDRVRLLEMRVPDASEGGIWKYRPDDEKRTPSELSDALYVAATKNHGVAGRAWIDYLVSVQTTLEEDVAKYSRDFIQRYAKDASGPKLRIAEKGGCLFAVARIARKAKILPWSTECAREITSFAYQEFLKAGFPDEADATTFMGALHARLKTKGVFLKVRDGALNSVDLPADFDGFAHQKTSKVYIRYDAFVDICEQCLPSRAGGQKQIGSLISALQASGVLLPGHGRGSTQDTTIAKGKLKLLVFDLNVMRKITSKS</sequence>
<reference evidence="2 3" key="2">
    <citation type="submission" date="2012-06" db="EMBL/GenBank/DDBJ databases">
        <authorList>
            <person name="Fiebig A."/>
        </authorList>
    </citation>
    <scope>NUCLEOTIDE SEQUENCE [LARGE SCALE GENOMIC DNA]</scope>
    <source>
        <strain evidence="2 3">DFL-43</strain>
    </source>
</reference>
<dbReference type="OrthoDB" id="784829at2"/>
<name>A9D8H9_HOEPD</name>
<keyword evidence="2" id="KW-0378">Hydrolase</keyword>
<evidence type="ECO:0000259" key="1">
    <source>
        <dbReference type="Pfam" id="PF06048"/>
    </source>
</evidence>
<gene>
    <name evidence="2" type="ORF">HPDFL43_17526</name>
</gene>
<dbReference type="EMBL" id="ABIA03000004">
    <property type="protein sequence ID" value="EDQ33299.2"/>
    <property type="molecule type" value="Genomic_DNA"/>
</dbReference>
<evidence type="ECO:0000313" key="3">
    <source>
        <dbReference type="Proteomes" id="UP000004291"/>
    </source>
</evidence>
<dbReference type="GO" id="GO:0004386">
    <property type="term" value="F:helicase activity"/>
    <property type="evidence" value="ECO:0007669"/>
    <property type="project" value="UniProtKB-KW"/>
</dbReference>
<dbReference type="Proteomes" id="UP000004291">
    <property type="component" value="Chromosome"/>
</dbReference>
<keyword evidence="2" id="KW-0067">ATP-binding</keyword>
<evidence type="ECO:0000313" key="2">
    <source>
        <dbReference type="EMBL" id="EDQ33299.2"/>
    </source>
</evidence>
<dbReference type="AlphaFoldDB" id="A9D8H9"/>
<keyword evidence="3" id="KW-1185">Reference proteome</keyword>